<organism evidence="1 2">
    <name type="scientific">Pseudolysinimonas kribbensis</name>
    <dbReference type="NCBI Taxonomy" id="433641"/>
    <lineage>
        <taxon>Bacteria</taxon>
        <taxon>Bacillati</taxon>
        <taxon>Actinomycetota</taxon>
        <taxon>Actinomycetes</taxon>
        <taxon>Micrococcales</taxon>
        <taxon>Microbacteriaceae</taxon>
        <taxon>Pseudolysinimonas</taxon>
    </lineage>
</organism>
<evidence type="ECO:0000313" key="2">
    <source>
        <dbReference type="Proteomes" id="UP001157034"/>
    </source>
</evidence>
<accession>A0ABQ6K6S6</accession>
<gene>
    <name evidence="1" type="ORF">GCM10025881_31810</name>
</gene>
<reference evidence="2" key="1">
    <citation type="journal article" date="2019" name="Int. J. Syst. Evol. Microbiol.">
        <title>The Global Catalogue of Microorganisms (GCM) 10K type strain sequencing project: providing services to taxonomists for standard genome sequencing and annotation.</title>
        <authorList>
            <consortium name="The Broad Institute Genomics Platform"/>
            <consortium name="The Broad Institute Genome Sequencing Center for Infectious Disease"/>
            <person name="Wu L."/>
            <person name="Ma J."/>
        </authorList>
    </citation>
    <scope>NUCLEOTIDE SEQUENCE [LARGE SCALE GENOMIC DNA]</scope>
    <source>
        <strain evidence="2">NBRC 108894</strain>
    </source>
</reference>
<evidence type="ECO:0000313" key="1">
    <source>
        <dbReference type="EMBL" id="GMA96357.1"/>
    </source>
</evidence>
<dbReference type="EMBL" id="BSVB01000001">
    <property type="protein sequence ID" value="GMA96357.1"/>
    <property type="molecule type" value="Genomic_DNA"/>
</dbReference>
<keyword evidence="2" id="KW-1185">Reference proteome</keyword>
<proteinExistence type="predicted"/>
<dbReference type="Proteomes" id="UP001157034">
    <property type="component" value="Unassembled WGS sequence"/>
</dbReference>
<comment type="caution">
    <text evidence="1">The sequence shown here is derived from an EMBL/GenBank/DDBJ whole genome shotgun (WGS) entry which is preliminary data.</text>
</comment>
<sequence>MKLTTQPVSQVGAAVADIAGISVAAAAANPTIVSRAVFRTGLLQERTRGIRTLSVVATAPAMPRLATRVPGDLQGGIS</sequence>
<name>A0ABQ6K6S6_9MICO</name>
<protein>
    <submittedName>
        <fullName evidence="1">Uncharacterized protein</fullName>
    </submittedName>
</protein>